<dbReference type="InterPro" id="IPR052201">
    <property type="entry name" value="LRR-containing_regulator"/>
</dbReference>
<reference evidence="2" key="1">
    <citation type="journal article" date="2020" name="Cell">
        <title>Large-Scale Comparative Analyses of Tick Genomes Elucidate Their Genetic Diversity and Vector Capacities.</title>
        <authorList>
            <consortium name="Tick Genome and Microbiome Consortium (TIGMIC)"/>
            <person name="Jia N."/>
            <person name="Wang J."/>
            <person name="Shi W."/>
            <person name="Du L."/>
            <person name="Sun Y."/>
            <person name="Zhan W."/>
            <person name="Jiang J.F."/>
            <person name="Wang Q."/>
            <person name="Zhang B."/>
            <person name="Ji P."/>
            <person name="Bell-Sakyi L."/>
            <person name="Cui X.M."/>
            <person name="Yuan T.T."/>
            <person name="Jiang B.G."/>
            <person name="Yang W.F."/>
            <person name="Lam T.T."/>
            <person name="Chang Q.C."/>
            <person name="Ding S.J."/>
            <person name="Wang X.J."/>
            <person name="Zhu J.G."/>
            <person name="Ruan X.D."/>
            <person name="Zhao L."/>
            <person name="Wei J.T."/>
            <person name="Ye R.Z."/>
            <person name="Que T.C."/>
            <person name="Du C.H."/>
            <person name="Zhou Y.H."/>
            <person name="Cheng J.X."/>
            <person name="Dai P.F."/>
            <person name="Guo W.B."/>
            <person name="Han X.H."/>
            <person name="Huang E.J."/>
            <person name="Li L.F."/>
            <person name="Wei W."/>
            <person name="Gao Y.C."/>
            <person name="Liu J.Z."/>
            <person name="Shao H.Z."/>
            <person name="Wang X."/>
            <person name="Wang C.C."/>
            <person name="Yang T.C."/>
            <person name="Huo Q.B."/>
            <person name="Li W."/>
            <person name="Chen H.Y."/>
            <person name="Chen S.E."/>
            <person name="Zhou L.G."/>
            <person name="Ni X.B."/>
            <person name="Tian J.H."/>
            <person name="Sheng Y."/>
            <person name="Liu T."/>
            <person name="Pan Y.S."/>
            <person name="Xia L.Y."/>
            <person name="Li J."/>
            <person name="Zhao F."/>
            <person name="Cao W.C."/>
        </authorList>
    </citation>
    <scope>NUCLEOTIDE SEQUENCE</scope>
    <source>
        <strain evidence="2">Rmic-2018</strain>
    </source>
</reference>
<dbReference type="Proteomes" id="UP000821866">
    <property type="component" value="Chromosome 3"/>
</dbReference>
<dbReference type="OrthoDB" id="120976at2759"/>
<evidence type="ECO:0000313" key="3">
    <source>
        <dbReference type="Proteomes" id="UP000821866"/>
    </source>
</evidence>
<reference evidence="2" key="2">
    <citation type="submission" date="2021-09" db="EMBL/GenBank/DDBJ databases">
        <authorList>
            <person name="Jia N."/>
            <person name="Wang J."/>
            <person name="Shi W."/>
            <person name="Du L."/>
            <person name="Sun Y."/>
            <person name="Zhan W."/>
            <person name="Jiang J."/>
            <person name="Wang Q."/>
            <person name="Zhang B."/>
            <person name="Ji P."/>
            <person name="Sakyi L.B."/>
            <person name="Cui X."/>
            <person name="Yuan T."/>
            <person name="Jiang B."/>
            <person name="Yang W."/>
            <person name="Lam T.T.-Y."/>
            <person name="Chang Q."/>
            <person name="Ding S."/>
            <person name="Wang X."/>
            <person name="Zhu J."/>
            <person name="Ruan X."/>
            <person name="Zhao L."/>
            <person name="Wei J."/>
            <person name="Que T."/>
            <person name="Du C."/>
            <person name="Cheng J."/>
            <person name="Dai P."/>
            <person name="Han X."/>
            <person name="Huang E."/>
            <person name="Gao Y."/>
            <person name="Liu J."/>
            <person name="Shao H."/>
            <person name="Ye R."/>
            <person name="Li L."/>
            <person name="Wei W."/>
            <person name="Wang X."/>
            <person name="Wang C."/>
            <person name="Huo Q."/>
            <person name="Li W."/>
            <person name="Guo W."/>
            <person name="Chen H."/>
            <person name="Chen S."/>
            <person name="Zhou L."/>
            <person name="Zhou L."/>
            <person name="Ni X."/>
            <person name="Tian J."/>
            <person name="Zhou Y."/>
            <person name="Sheng Y."/>
            <person name="Liu T."/>
            <person name="Pan Y."/>
            <person name="Xia L."/>
            <person name="Li J."/>
            <person name="Zhao F."/>
            <person name="Cao W."/>
        </authorList>
    </citation>
    <scope>NUCLEOTIDE SEQUENCE</scope>
    <source>
        <strain evidence="2">Rmic-2018</strain>
        <tissue evidence="2">Larvae</tissue>
    </source>
</reference>
<dbReference type="AlphaFoldDB" id="A0A9J6E8N5"/>
<dbReference type="Gene3D" id="3.80.10.10">
    <property type="entry name" value="Ribonuclease Inhibitor"/>
    <property type="match status" value="2"/>
</dbReference>
<dbReference type="OMA" id="KRIRIEW"/>
<accession>A0A9J6E8N5</accession>
<proteinExistence type="predicted"/>
<dbReference type="PANTHER" id="PTHR24111:SF0">
    <property type="entry name" value="LEUCINE-RICH REPEAT-CONTAINING PROTEIN"/>
    <property type="match status" value="1"/>
</dbReference>
<dbReference type="SUPFAM" id="SSF52047">
    <property type="entry name" value="RNI-like"/>
    <property type="match status" value="1"/>
</dbReference>
<dbReference type="VEuPathDB" id="VectorBase:LOC119163284"/>
<dbReference type="InterPro" id="IPR032675">
    <property type="entry name" value="LRR_dom_sf"/>
</dbReference>
<organism evidence="2 3">
    <name type="scientific">Rhipicephalus microplus</name>
    <name type="common">Cattle tick</name>
    <name type="synonym">Boophilus microplus</name>
    <dbReference type="NCBI Taxonomy" id="6941"/>
    <lineage>
        <taxon>Eukaryota</taxon>
        <taxon>Metazoa</taxon>
        <taxon>Ecdysozoa</taxon>
        <taxon>Arthropoda</taxon>
        <taxon>Chelicerata</taxon>
        <taxon>Arachnida</taxon>
        <taxon>Acari</taxon>
        <taxon>Parasitiformes</taxon>
        <taxon>Ixodida</taxon>
        <taxon>Ixodoidea</taxon>
        <taxon>Ixodidae</taxon>
        <taxon>Rhipicephalinae</taxon>
        <taxon>Rhipicephalus</taxon>
        <taxon>Boophilus</taxon>
    </lineage>
</organism>
<evidence type="ECO:0000313" key="2">
    <source>
        <dbReference type="EMBL" id="KAH8030674.1"/>
    </source>
</evidence>
<gene>
    <name evidence="2" type="ORF">HPB51_010961</name>
</gene>
<dbReference type="EMBL" id="JABSTU010000005">
    <property type="protein sequence ID" value="KAH8030674.1"/>
    <property type="molecule type" value="Genomic_DNA"/>
</dbReference>
<comment type="caution">
    <text evidence="2">The sequence shown here is derived from an EMBL/GenBank/DDBJ whole genome shotgun (WGS) entry which is preliminary data.</text>
</comment>
<evidence type="ECO:0000256" key="1">
    <source>
        <dbReference type="ARBA" id="ARBA00022737"/>
    </source>
</evidence>
<keyword evidence="3" id="KW-1185">Reference proteome</keyword>
<dbReference type="PANTHER" id="PTHR24111">
    <property type="entry name" value="LEUCINE-RICH REPEAT-CONTAINING PROTEIN 34"/>
    <property type="match status" value="1"/>
</dbReference>
<protein>
    <submittedName>
        <fullName evidence="2">Uncharacterized protein</fullName>
    </submittedName>
</protein>
<sequence length="515" mass="57532">MSHSVFHNTAVEGTFRESIPEASTEVSNQETRDVTRRTSLLTPSDTLSYEKLSDEDAVLLRRTLSARPPIKSIYLGQTSLSSFKIVFTGLEEIPSLREITFGLIDCESEDLDIARCAIFKSLRSLDLSCVKVGRRFGKDVANYIRQSKFLEELRLSLSCGGDEGIAIIIEALTLNDTLKTFTLARMGPLAELVSFHCEPQLSSDVLNGFAEMLASNSSLELVDVRGVFPVEKDKVSSLLGQERHAGVFKRLFIEWPEQLLPELSELVRQEACYSKLHVIVSSSVDEGELREFFDAVASNKALVELHFSPYHDELDKRWYDDDVEAVAEGILFVLKRTTTLRKIGISVPVHNGHVLSIFDALKENRNIAAVSIHTGGLTDGLMKSLAELLAVNKALDFVSLYDYWGLMPREVRKVLQALRTNYTLTTLFLDCEMDHEDDYFMMREIRSLLDRNVSLMERAAEFVLSGAAVSDKEGADALKKVQASPRLVEKVRYTTGDTEEAAMEAVLSALARVSL</sequence>
<keyword evidence="1" id="KW-0677">Repeat</keyword>
<name>A0A9J6E8N5_RHIMP</name>